<keyword evidence="2" id="KW-1185">Reference proteome</keyword>
<evidence type="ECO:0000313" key="1">
    <source>
        <dbReference type="EMBL" id="KDQ49857.1"/>
    </source>
</evidence>
<name>A0A067PFS6_9AGAM</name>
<feature type="non-terminal residue" evidence="1">
    <location>
        <position position="1"/>
    </location>
</feature>
<accession>A0A067PFS6</accession>
<feature type="non-terminal residue" evidence="1">
    <location>
        <position position="113"/>
    </location>
</feature>
<dbReference type="OrthoDB" id="3163890at2759"/>
<proteinExistence type="predicted"/>
<organism evidence="1 2">
    <name type="scientific">Jaapia argillacea MUCL 33604</name>
    <dbReference type="NCBI Taxonomy" id="933084"/>
    <lineage>
        <taxon>Eukaryota</taxon>
        <taxon>Fungi</taxon>
        <taxon>Dikarya</taxon>
        <taxon>Basidiomycota</taxon>
        <taxon>Agaricomycotina</taxon>
        <taxon>Agaricomycetes</taxon>
        <taxon>Agaricomycetidae</taxon>
        <taxon>Jaapiales</taxon>
        <taxon>Jaapiaceae</taxon>
        <taxon>Jaapia</taxon>
    </lineage>
</organism>
<reference evidence="2" key="1">
    <citation type="journal article" date="2014" name="Proc. Natl. Acad. Sci. U.S.A.">
        <title>Extensive sampling of basidiomycete genomes demonstrates inadequacy of the white-rot/brown-rot paradigm for wood decay fungi.</title>
        <authorList>
            <person name="Riley R."/>
            <person name="Salamov A.A."/>
            <person name="Brown D.W."/>
            <person name="Nagy L.G."/>
            <person name="Floudas D."/>
            <person name="Held B.W."/>
            <person name="Levasseur A."/>
            <person name="Lombard V."/>
            <person name="Morin E."/>
            <person name="Otillar R."/>
            <person name="Lindquist E.A."/>
            <person name="Sun H."/>
            <person name="LaButti K.M."/>
            <person name="Schmutz J."/>
            <person name="Jabbour D."/>
            <person name="Luo H."/>
            <person name="Baker S.E."/>
            <person name="Pisabarro A.G."/>
            <person name="Walton J.D."/>
            <person name="Blanchette R.A."/>
            <person name="Henrissat B."/>
            <person name="Martin F."/>
            <person name="Cullen D."/>
            <person name="Hibbett D.S."/>
            <person name="Grigoriev I.V."/>
        </authorList>
    </citation>
    <scope>NUCLEOTIDE SEQUENCE [LARGE SCALE GENOMIC DNA]</scope>
    <source>
        <strain evidence="2">MUCL 33604</strain>
    </source>
</reference>
<sequence length="113" mass="12729">PTWVAVWIMSKCDDIDPETNKVKGLDQAHAGYGTAQKMRASVSHMFSRVLARGLHPWMPNPMQPGKFIGNPSMSLTVSQYMISLRRRRVRAGEIVTSARAMDESTMKALYNFN</sequence>
<dbReference type="AlphaFoldDB" id="A0A067PFS6"/>
<dbReference type="Proteomes" id="UP000027265">
    <property type="component" value="Unassembled WGS sequence"/>
</dbReference>
<gene>
    <name evidence="1" type="ORF">JAAARDRAFT_107155</name>
</gene>
<protein>
    <submittedName>
        <fullName evidence="1">Uncharacterized protein</fullName>
    </submittedName>
</protein>
<dbReference type="EMBL" id="KL197771">
    <property type="protein sequence ID" value="KDQ49857.1"/>
    <property type="molecule type" value="Genomic_DNA"/>
</dbReference>
<evidence type="ECO:0000313" key="2">
    <source>
        <dbReference type="Proteomes" id="UP000027265"/>
    </source>
</evidence>
<dbReference type="InParanoid" id="A0A067PFS6"/>
<dbReference type="HOGENOM" id="CLU_134543_1_0_1"/>